<dbReference type="SUPFAM" id="SSF52540">
    <property type="entry name" value="P-loop containing nucleoside triphosphate hydrolases"/>
    <property type="match status" value="1"/>
</dbReference>
<evidence type="ECO:0000256" key="4">
    <source>
        <dbReference type="ARBA" id="ARBA00022840"/>
    </source>
</evidence>
<feature type="domain" description="ABC transporter" evidence="6">
    <location>
        <begin position="7"/>
        <end position="241"/>
    </location>
</feature>
<dbReference type="Proteomes" id="UP000198838">
    <property type="component" value="Unassembled WGS sequence"/>
</dbReference>
<dbReference type="PROSITE" id="PS00211">
    <property type="entry name" value="ABC_TRANSPORTER_1"/>
    <property type="match status" value="1"/>
</dbReference>
<protein>
    <submittedName>
        <fullName evidence="7">Amino acid ABC transporter ATP-binding protein, PAAT family</fullName>
    </submittedName>
</protein>
<keyword evidence="8" id="KW-1185">Reference proteome</keyword>
<dbReference type="OrthoDB" id="9804199at2"/>
<dbReference type="GO" id="GO:0005524">
    <property type="term" value="F:ATP binding"/>
    <property type="evidence" value="ECO:0007669"/>
    <property type="project" value="UniProtKB-KW"/>
</dbReference>
<dbReference type="PIRSF" id="PIRSF039085">
    <property type="entry name" value="ABC_ATPase_HisP"/>
    <property type="match status" value="1"/>
</dbReference>
<dbReference type="PANTHER" id="PTHR43166:SF4">
    <property type="entry name" value="PHOSPHONATES IMPORT ATP-BINDING PROTEIN PHNC"/>
    <property type="match status" value="1"/>
</dbReference>
<evidence type="ECO:0000256" key="3">
    <source>
        <dbReference type="ARBA" id="ARBA00022741"/>
    </source>
</evidence>
<evidence type="ECO:0000313" key="8">
    <source>
        <dbReference type="Proteomes" id="UP000198838"/>
    </source>
</evidence>
<dbReference type="InterPro" id="IPR003439">
    <property type="entry name" value="ABC_transporter-like_ATP-bd"/>
</dbReference>
<dbReference type="STRING" id="1120918.SAMN05216249_10951"/>
<comment type="similarity">
    <text evidence="1">Belongs to the ABC transporter superfamily.</text>
</comment>
<dbReference type="Gene3D" id="3.40.50.300">
    <property type="entry name" value="P-loop containing nucleotide triphosphate hydrolases"/>
    <property type="match status" value="1"/>
</dbReference>
<dbReference type="GO" id="GO:0016887">
    <property type="term" value="F:ATP hydrolysis activity"/>
    <property type="evidence" value="ECO:0007669"/>
    <property type="project" value="InterPro"/>
</dbReference>
<reference evidence="7 8" key="1">
    <citation type="submission" date="2016-10" db="EMBL/GenBank/DDBJ databases">
        <authorList>
            <person name="de Groot N.N."/>
        </authorList>
    </citation>
    <scope>NUCLEOTIDE SEQUENCE [LARGE SCALE GENOMIC DNA]</scope>
    <source>
        <strain evidence="7 8">DSM 5522</strain>
    </source>
</reference>
<keyword evidence="3" id="KW-0547">Nucleotide-binding</keyword>
<dbReference type="SMART" id="SM00382">
    <property type="entry name" value="AAA"/>
    <property type="match status" value="1"/>
</dbReference>
<sequence length="258" mass="28969">MNKNIQLSIKDLVKSFDDNRILNGISTDIKKGEVVVVLGPSGCGKSTLLRCINGLEAINGGHVFIDEDEVVHNSKDLPKIRQKIGMVFQSYDLFPHKTIIDNITLAPIKVQHRNKAEVTEEAEQLLERVNLLDKAKAYPRQLSGGQKQRVAIVRALCMHPEIMLFDEVTAALDPEMVREVLDVILELANQGMTMIIVTHEMQFARAVADRIIFLDGGKIVEEARPDEFFTAPKTARAKAFLKTFEFDAKKKEMSREAV</sequence>
<dbReference type="GO" id="GO:0015424">
    <property type="term" value="F:ABC-type amino acid transporter activity"/>
    <property type="evidence" value="ECO:0007669"/>
    <property type="project" value="InterPro"/>
</dbReference>
<dbReference type="PANTHER" id="PTHR43166">
    <property type="entry name" value="AMINO ACID IMPORT ATP-BINDING PROTEIN"/>
    <property type="match status" value="1"/>
</dbReference>
<dbReference type="InterPro" id="IPR017871">
    <property type="entry name" value="ABC_transporter-like_CS"/>
</dbReference>
<dbReference type="RefSeq" id="WP_092872382.1">
    <property type="nucleotide sequence ID" value="NZ_FOJY01000009.1"/>
</dbReference>
<evidence type="ECO:0000256" key="5">
    <source>
        <dbReference type="SAM" id="Coils"/>
    </source>
</evidence>
<dbReference type="InterPro" id="IPR003593">
    <property type="entry name" value="AAA+_ATPase"/>
</dbReference>
<keyword evidence="4 7" id="KW-0067">ATP-binding</keyword>
<evidence type="ECO:0000256" key="1">
    <source>
        <dbReference type="ARBA" id="ARBA00005417"/>
    </source>
</evidence>
<name>A0A1I0YC91_9FIRM</name>
<dbReference type="InterPro" id="IPR027417">
    <property type="entry name" value="P-loop_NTPase"/>
</dbReference>
<dbReference type="AlphaFoldDB" id="A0A1I0YC91"/>
<organism evidence="7 8">
    <name type="scientific">Acetitomaculum ruminis DSM 5522</name>
    <dbReference type="NCBI Taxonomy" id="1120918"/>
    <lineage>
        <taxon>Bacteria</taxon>
        <taxon>Bacillati</taxon>
        <taxon>Bacillota</taxon>
        <taxon>Clostridia</taxon>
        <taxon>Lachnospirales</taxon>
        <taxon>Lachnospiraceae</taxon>
        <taxon>Acetitomaculum</taxon>
    </lineage>
</organism>
<dbReference type="PROSITE" id="PS50893">
    <property type="entry name" value="ABC_TRANSPORTER_2"/>
    <property type="match status" value="1"/>
</dbReference>
<evidence type="ECO:0000256" key="2">
    <source>
        <dbReference type="ARBA" id="ARBA00022448"/>
    </source>
</evidence>
<keyword evidence="5" id="KW-0175">Coiled coil</keyword>
<dbReference type="CDD" id="cd03262">
    <property type="entry name" value="ABC_HisP_GlnQ"/>
    <property type="match status" value="1"/>
</dbReference>
<dbReference type="EMBL" id="FOJY01000009">
    <property type="protein sequence ID" value="SFB10018.1"/>
    <property type="molecule type" value="Genomic_DNA"/>
</dbReference>
<dbReference type="InterPro" id="IPR050086">
    <property type="entry name" value="MetN_ABC_transporter-like"/>
</dbReference>
<dbReference type="InterPro" id="IPR030679">
    <property type="entry name" value="ABC_ATPase_HisP-typ"/>
</dbReference>
<accession>A0A1I0YC91</accession>
<evidence type="ECO:0000259" key="6">
    <source>
        <dbReference type="PROSITE" id="PS50893"/>
    </source>
</evidence>
<proteinExistence type="inferred from homology"/>
<dbReference type="Pfam" id="PF00005">
    <property type="entry name" value="ABC_tran"/>
    <property type="match status" value="1"/>
</dbReference>
<gene>
    <name evidence="7" type="ORF">SAMN05216249_10951</name>
</gene>
<feature type="coiled-coil region" evidence="5">
    <location>
        <begin position="108"/>
        <end position="135"/>
    </location>
</feature>
<dbReference type="FunFam" id="3.40.50.300:FF:000020">
    <property type="entry name" value="Amino acid ABC transporter ATP-binding component"/>
    <property type="match status" value="1"/>
</dbReference>
<evidence type="ECO:0000313" key="7">
    <source>
        <dbReference type="EMBL" id="SFB10018.1"/>
    </source>
</evidence>
<keyword evidence="2" id="KW-0813">Transport</keyword>